<dbReference type="STRING" id="105984.A0A427XFU5"/>
<feature type="compositionally biased region" description="Low complexity" evidence="4">
    <location>
        <begin position="959"/>
        <end position="972"/>
    </location>
</feature>
<feature type="region of interest" description="Disordered" evidence="4">
    <location>
        <begin position="24"/>
        <end position="79"/>
    </location>
</feature>
<feature type="region of interest" description="Disordered" evidence="4">
    <location>
        <begin position="950"/>
        <end position="980"/>
    </location>
</feature>
<dbReference type="PANTHER" id="PTHR45629:SF7">
    <property type="entry name" value="DNA EXCISION REPAIR PROTEIN ERCC-6-RELATED"/>
    <property type="match status" value="1"/>
</dbReference>
<dbReference type="SMART" id="SM00490">
    <property type="entry name" value="HELICc"/>
    <property type="match status" value="1"/>
</dbReference>
<reference evidence="7 8" key="1">
    <citation type="submission" date="2018-11" db="EMBL/GenBank/DDBJ databases">
        <title>Genome sequence of Apiotrichum porosum DSM 27194.</title>
        <authorList>
            <person name="Aliyu H."/>
            <person name="Gorte O."/>
            <person name="Ochsenreither K."/>
        </authorList>
    </citation>
    <scope>NUCLEOTIDE SEQUENCE [LARGE SCALE GENOMIC DNA]</scope>
    <source>
        <strain evidence="7 8">DSM 27194</strain>
    </source>
</reference>
<feature type="region of interest" description="Disordered" evidence="4">
    <location>
        <begin position="862"/>
        <end position="884"/>
    </location>
</feature>
<accession>A0A427XFU5</accession>
<dbReference type="GO" id="GO:0005524">
    <property type="term" value="F:ATP binding"/>
    <property type="evidence" value="ECO:0007669"/>
    <property type="project" value="InterPro"/>
</dbReference>
<dbReference type="GO" id="GO:0004386">
    <property type="term" value="F:helicase activity"/>
    <property type="evidence" value="ECO:0007669"/>
    <property type="project" value="UniProtKB-KW"/>
</dbReference>
<keyword evidence="1" id="KW-0547">Nucleotide-binding</keyword>
<evidence type="ECO:0000256" key="3">
    <source>
        <dbReference type="ARBA" id="ARBA00022840"/>
    </source>
</evidence>
<dbReference type="GO" id="GO:0000724">
    <property type="term" value="P:double-strand break repair via homologous recombination"/>
    <property type="evidence" value="ECO:0007669"/>
    <property type="project" value="TreeGrafter"/>
</dbReference>
<sequence length="1074" mass="118160">MSEVTQDLLDDIFATVDAREAQADVAANSCDDESDDESDLDVPKALPQAQTSSFKPAGRGTPLQAINRRPLGPTAVNSPAARSRVNAAAGTGGRMVYQAAQAATDAHYFMVQWRKPQQKKVQQHKTWDGDAFLKIEGSRITVISEEGKHMATGALIGGLPGSGSEMRIGGYECEVDRAVSYEERQTSCLANPANAPVKQEPSPSLAPNCPQVARTQVGYAKPFKAPTAFKPPTISRPFSSPVIKTEPDENAAASSSTAAIAASSFYAKPKLPPKKIVIGEKNSKERVAWGGALHNPNAPGAVVLVRPPDDVAEKRKTTINDVVIDPIVSDKMREHQKEGVQFMYRCVMGLVPTNAQGCILADEMGLGKTLQTIALIYTLCKQSPFQNESSVISRALVVCPVSLVSNWKKEFRKWLPRDFGVLAIEDNDAGKISSFTHHKGLHVLIIGYERLRKVIKKLAMCQPPIGLIVCDEGHRLKSKDNKTTKMFDALSTSRRIILSGTPVQNDLGEYWSMADFACPGIFGTYPVFSRQYEKPILKARSQNCSSADAELGRERSEELFTLSNEFVIRRTAEVLDAYLPAKSEMPGLLDIFTRILGGGKGSSLLGRGMGNAQLATIDLLRKVSNSPIKDDDTTGEDDIASIRQDALTLVSRDTRDIDIDISGKLIVLDTIMKGVYRARDEKIVVVSNWTTTLDLIQALCVKRRYNFLRLDGSTPAKQRQDLVDQFNNRTVSDSMVFLLSAKAGGVGLNLIGRLVLFDSDWNPSTDLQAMARIHRDGQKKEVFIYRLLTTNTIDEKIYQRQMTKTSLSDQMMAQGGTGKGKESSKDSFSYEELRDIFSINVHTDGCQTHDLLACDCGGHNKVRDDSEEVETREQTPVDSSDEELNLGFMSATQFDPEPTPKMLRKTERAQQAKLAALKEWRHLDAFNGQSFRDVHDNLLYNMMREAYKEEEDTSLGVNTGTSTGPSGASTPTDGMPPAKKRKGVFDFIDMAVEEAETEATSTIVVDSTDEEEEDDDEPLELPRRRKRSSGGSSKTTGTPVSADSRKKHNLRKIAEGGQAGRVMFVFEKQSKSRM</sequence>
<organism evidence="7 8">
    <name type="scientific">Apiotrichum porosum</name>
    <dbReference type="NCBI Taxonomy" id="105984"/>
    <lineage>
        <taxon>Eukaryota</taxon>
        <taxon>Fungi</taxon>
        <taxon>Dikarya</taxon>
        <taxon>Basidiomycota</taxon>
        <taxon>Agaricomycotina</taxon>
        <taxon>Tremellomycetes</taxon>
        <taxon>Trichosporonales</taxon>
        <taxon>Trichosporonaceae</taxon>
        <taxon>Apiotrichum</taxon>
    </lineage>
</organism>
<dbReference type="AlphaFoldDB" id="A0A427XFU5"/>
<evidence type="ECO:0000256" key="1">
    <source>
        <dbReference type="ARBA" id="ARBA00022741"/>
    </source>
</evidence>
<feature type="compositionally biased region" description="Low complexity" evidence="4">
    <location>
        <begin position="1029"/>
        <end position="1038"/>
    </location>
</feature>
<dbReference type="InterPro" id="IPR000330">
    <property type="entry name" value="SNF2_N"/>
</dbReference>
<dbReference type="Gene3D" id="1.20.120.850">
    <property type="entry name" value="SWI2/SNF2 ATPases, N-terminal domain"/>
    <property type="match status" value="1"/>
</dbReference>
<keyword evidence="3" id="KW-0067">ATP-binding</keyword>
<feature type="domain" description="Helicase ATP-binding" evidence="5">
    <location>
        <begin position="349"/>
        <end position="520"/>
    </location>
</feature>
<dbReference type="EMBL" id="RSCE01000014">
    <property type="protein sequence ID" value="RSH77770.1"/>
    <property type="molecule type" value="Genomic_DNA"/>
</dbReference>
<dbReference type="InterPro" id="IPR014001">
    <property type="entry name" value="Helicase_ATP-bd"/>
</dbReference>
<dbReference type="Pfam" id="PF00176">
    <property type="entry name" value="SNF2-rel_dom"/>
    <property type="match status" value="1"/>
</dbReference>
<dbReference type="SMART" id="SM00487">
    <property type="entry name" value="DEXDc"/>
    <property type="match status" value="1"/>
</dbReference>
<evidence type="ECO:0000259" key="5">
    <source>
        <dbReference type="PROSITE" id="PS51192"/>
    </source>
</evidence>
<dbReference type="GO" id="GO:0007131">
    <property type="term" value="P:reciprocal meiotic recombination"/>
    <property type="evidence" value="ECO:0007669"/>
    <property type="project" value="TreeGrafter"/>
</dbReference>
<dbReference type="CDD" id="cd18004">
    <property type="entry name" value="DEXHc_RAD54"/>
    <property type="match status" value="1"/>
</dbReference>
<dbReference type="InterPro" id="IPR001650">
    <property type="entry name" value="Helicase_C-like"/>
</dbReference>
<feature type="compositionally biased region" description="Basic and acidic residues" evidence="4">
    <location>
        <begin position="862"/>
        <end position="875"/>
    </location>
</feature>
<feature type="compositionally biased region" description="Acidic residues" evidence="4">
    <location>
        <begin position="30"/>
        <end position="40"/>
    </location>
</feature>
<dbReference type="Proteomes" id="UP000279236">
    <property type="component" value="Unassembled WGS sequence"/>
</dbReference>
<dbReference type="Gene3D" id="3.40.50.300">
    <property type="entry name" value="P-loop containing nucleotide triphosphate hydrolases"/>
    <property type="match status" value="1"/>
</dbReference>
<dbReference type="InterPro" id="IPR038718">
    <property type="entry name" value="SNF2-like_sf"/>
</dbReference>
<feature type="region of interest" description="Disordered" evidence="4">
    <location>
        <begin position="230"/>
        <end position="254"/>
    </location>
</feature>
<dbReference type="SUPFAM" id="SSF52540">
    <property type="entry name" value="P-loop containing nucleoside triphosphate hydrolases"/>
    <property type="match status" value="2"/>
</dbReference>
<dbReference type="PANTHER" id="PTHR45629">
    <property type="entry name" value="SNF2/RAD54 FAMILY MEMBER"/>
    <property type="match status" value="1"/>
</dbReference>
<dbReference type="Gene3D" id="3.40.50.10810">
    <property type="entry name" value="Tandem AAA-ATPase domain"/>
    <property type="match status" value="1"/>
</dbReference>
<evidence type="ECO:0000256" key="2">
    <source>
        <dbReference type="ARBA" id="ARBA00022801"/>
    </source>
</evidence>
<evidence type="ECO:0000313" key="8">
    <source>
        <dbReference type="Proteomes" id="UP000279236"/>
    </source>
</evidence>
<keyword evidence="2" id="KW-0378">Hydrolase</keyword>
<dbReference type="RefSeq" id="XP_028472917.1">
    <property type="nucleotide sequence ID" value="XM_028618550.1"/>
</dbReference>
<dbReference type="PROSITE" id="PS51194">
    <property type="entry name" value="HELICASE_CTER"/>
    <property type="match status" value="1"/>
</dbReference>
<comment type="caution">
    <text evidence="7">The sequence shown here is derived from an EMBL/GenBank/DDBJ whole genome shotgun (WGS) entry which is preliminary data.</text>
</comment>
<dbReference type="CDD" id="cd18793">
    <property type="entry name" value="SF2_C_SNF"/>
    <property type="match status" value="1"/>
</dbReference>
<feature type="compositionally biased region" description="Acidic residues" evidence="4">
    <location>
        <begin position="1007"/>
        <end position="1019"/>
    </location>
</feature>
<evidence type="ECO:0000259" key="6">
    <source>
        <dbReference type="PROSITE" id="PS51194"/>
    </source>
</evidence>
<feature type="domain" description="Helicase C-terminal" evidence="6">
    <location>
        <begin position="667"/>
        <end position="829"/>
    </location>
</feature>
<protein>
    <submittedName>
        <fullName evidence="7">Helicase</fullName>
    </submittedName>
</protein>
<dbReference type="FunFam" id="3.40.50.10810:FF:000020">
    <property type="entry name" value="DNA repair and recombination protein RAD54B"/>
    <property type="match status" value="1"/>
</dbReference>
<dbReference type="InterPro" id="IPR050496">
    <property type="entry name" value="SNF2_RAD54_helicase_repair"/>
</dbReference>
<dbReference type="InterPro" id="IPR049730">
    <property type="entry name" value="SNF2/RAD54-like_C"/>
</dbReference>
<dbReference type="PROSITE" id="PS51192">
    <property type="entry name" value="HELICASE_ATP_BIND_1"/>
    <property type="match status" value="1"/>
</dbReference>
<name>A0A427XFU5_9TREE</name>
<keyword evidence="8" id="KW-1185">Reference proteome</keyword>
<dbReference type="Pfam" id="PF00271">
    <property type="entry name" value="Helicase_C"/>
    <property type="match status" value="1"/>
</dbReference>
<evidence type="ECO:0000256" key="4">
    <source>
        <dbReference type="SAM" id="MobiDB-lite"/>
    </source>
</evidence>
<keyword evidence="7" id="KW-0347">Helicase</keyword>
<dbReference type="GO" id="GO:0016787">
    <property type="term" value="F:hydrolase activity"/>
    <property type="evidence" value="ECO:0007669"/>
    <property type="project" value="UniProtKB-KW"/>
</dbReference>
<dbReference type="OrthoDB" id="413460at2759"/>
<dbReference type="GO" id="GO:0005634">
    <property type="term" value="C:nucleus"/>
    <property type="evidence" value="ECO:0007669"/>
    <property type="project" value="TreeGrafter"/>
</dbReference>
<dbReference type="InterPro" id="IPR027417">
    <property type="entry name" value="P-loop_NTPase"/>
</dbReference>
<dbReference type="GO" id="GO:0015616">
    <property type="term" value="F:DNA translocase activity"/>
    <property type="evidence" value="ECO:0007669"/>
    <property type="project" value="TreeGrafter"/>
</dbReference>
<dbReference type="GeneID" id="39587372"/>
<feature type="region of interest" description="Disordered" evidence="4">
    <location>
        <begin position="996"/>
        <end position="1074"/>
    </location>
</feature>
<evidence type="ECO:0000313" key="7">
    <source>
        <dbReference type="EMBL" id="RSH77770.1"/>
    </source>
</evidence>
<proteinExistence type="predicted"/>
<gene>
    <name evidence="7" type="primary">RDH54</name>
    <name evidence="7" type="ORF">EHS24_002829</name>
</gene>